<dbReference type="Proteomes" id="UP000799118">
    <property type="component" value="Unassembled WGS sequence"/>
</dbReference>
<dbReference type="OrthoDB" id="3265169at2759"/>
<keyword evidence="2" id="KW-1185">Reference proteome</keyword>
<proteinExistence type="predicted"/>
<sequence length="283" mass="31864">MGMSHPSRSLSFTRRLTYPNRPSLYQWPTGFLARPSGVDHAHWTGTPYQVETPKLTDNTKHVPPIGPYLTPGWIATPLPPPQSLPSFIVPAYQPPYYPMPTPAPAVNEIPPLISDFAYEDDDDDAPVRVQHHPWNLPPPPPFGYLATPVQTPHAFPTNNMSSDDLLHLAKIRALNESSIPLIRVTVKRVKGRPAHWRPGYKPTTCTLIKSCLAKSVCTSSSHTLHPLISYKFPRNYPIMLDLRHSYMTAVFHNPERYLNVVDLFQLATTPPVPTLQLYHPLLP</sequence>
<accession>A0A6A4IP56</accession>
<dbReference type="AlphaFoldDB" id="A0A6A4IP56"/>
<protein>
    <submittedName>
        <fullName evidence="1">Uncharacterized protein</fullName>
    </submittedName>
</protein>
<organism evidence="1 2">
    <name type="scientific">Gymnopus androsaceus JB14</name>
    <dbReference type="NCBI Taxonomy" id="1447944"/>
    <lineage>
        <taxon>Eukaryota</taxon>
        <taxon>Fungi</taxon>
        <taxon>Dikarya</taxon>
        <taxon>Basidiomycota</taxon>
        <taxon>Agaricomycotina</taxon>
        <taxon>Agaricomycetes</taxon>
        <taxon>Agaricomycetidae</taxon>
        <taxon>Agaricales</taxon>
        <taxon>Marasmiineae</taxon>
        <taxon>Omphalotaceae</taxon>
        <taxon>Gymnopus</taxon>
    </lineage>
</organism>
<evidence type="ECO:0000313" key="2">
    <source>
        <dbReference type="Proteomes" id="UP000799118"/>
    </source>
</evidence>
<gene>
    <name evidence="1" type="ORF">BT96DRAFT_468512</name>
</gene>
<evidence type="ECO:0000313" key="1">
    <source>
        <dbReference type="EMBL" id="KAE9410105.1"/>
    </source>
</evidence>
<dbReference type="EMBL" id="ML769386">
    <property type="protein sequence ID" value="KAE9410105.1"/>
    <property type="molecule type" value="Genomic_DNA"/>
</dbReference>
<name>A0A6A4IP56_9AGAR</name>
<reference evidence="1" key="1">
    <citation type="journal article" date="2019" name="Environ. Microbiol.">
        <title>Fungal ecological strategies reflected in gene transcription - a case study of two litter decomposers.</title>
        <authorList>
            <person name="Barbi F."/>
            <person name="Kohler A."/>
            <person name="Barry K."/>
            <person name="Baskaran P."/>
            <person name="Daum C."/>
            <person name="Fauchery L."/>
            <person name="Ihrmark K."/>
            <person name="Kuo A."/>
            <person name="LaButti K."/>
            <person name="Lipzen A."/>
            <person name="Morin E."/>
            <person name="Grigoriev I.V."/>
            <person name="Henrissat B."/>
            <person name="Lindahl B."/>
            <person name="Martin F."/>
        </authorList>
    </citation>
    <scope>NUCLEOTIDE SEQUENCE</scope>
    <source>
        <strain evidence="1">JB14</strain>
    </source>
</reference>